<reference evidence="2 3" key="1">
    <citation type="submission" date="2023-07" db="EMBL/GenBank/DDBJ databases">
        <authorList>
            <person name="Lian W.-H."/>
        </authorList>
    </citation>
    <scope>NUCLEOTIDE SEQUENCE [LARGE SCALE GENOMIC DNA]</scope>
    <source>
        <strain evidence="2 3">SYSU DXS3180</strain>
    </source>
</reference>
<feature type="chain" id="PRO_5046475736" description="Outer membrane protein beta-barrel domain-containing protein" evidence="1">
    <location>
        <begin position="21"/>
        <end position="189"/>
    </location>
</feature>
<keyword evidence="3" id="KW-1185">Reference proteome</keyword>
<protein>
    <recommendedName>
        <fullName evidence="4">Outer membrane protein beta-barrel domain-containing protein</fullName>
    </recommendedName>
</protein>
<dbReference type="EMBL" id="JAULBC010000001">
    <property type="protein sequence ID" value="MEX6686087.1"/>
    <property type="molecule type" value="Genomic_DNA"/>
</dbReference>
<name>A0ABV3Z8A2_9BACT</name>
<evidence type="ECO:0000313" key="3">
    <source>
        <dbReference type="Proteomes" id="UP001560573"/>
    </source>
</evidence>
<accession>A0ABV3Z8A2</accession>
<organism evidence="2 3">
    <name type="scientific">Danxiaibacter flavus</name>
    <dbReference type="NCBI Taxonomy" id="3049108"/>
    <lineage>
        <taxon>Bacteria</taxon>
        <taxon>Pseudomonadati</taxon>
        <taxon>Bacteroidota</taxon>
        <taxon>Chitinophagia</taxon>
        <taxon>Chitinophagales</taxon>
        <taxon>Chitinophagaceae</taxon>
        <taxon>Danxiaibacter</taxon>
    </lineage>
</organism>
<sequence length="189" mass="19728">MRKLLLTGLVILGLAAGAKAQKGTTLLYGNVDLTTMKDYSQVGFNPGVGFGFGENWTVGANLGIYAAKDKNPGFQAGPFLRYTKKLSEVFSLFGQLNAGYANVEGVFTGNMNGFPMVDGNPELKGNGFGANITPAIFINVKNGFGVNINFGGIGFESFKYDGSSSASTFGLTFGRGAGLGISKTFGGKK</sequence>
<dbReference type="RefSeq" id="WP_369327476.1">
    <property type="nucleotide sequence ID" value="NZ_JAULBC010000001.1"/>
</dbReference>
<keyword evidence="1" id="KW-0732">Signal</keyword>
<evidence type="ECO:0008006" key="4">
    <source>
        <dbReference type="Google" id="ProtNLM"/>
    </source>
</evidence>
<dbReference type="Proteomes" id="UP001560573">
    <property type="component" value="Unassembled WGS sequence"/>
</dbReference>
<comment type="caution">
    <text evidence="2">The sequence shown here is derived from an EMBL/GenBank/DDBJ whole genome shotgun (WGS) entry which is preliminary data.</text>
</comment>
<proteinExistence type="predicted"/>
<feature type="signal peptide" evidence="1">
    <location>
        <begin position="1"/>
        <end position="20"/>
    </location>
</feature>
<gene>
    <name evidence="2" type="ORF">QTN47_01195</name>
</gene>
<evidence type="ECO:0000313" key="2">
    <source>
        <dbReference type="EMBL" id="MEX6686087.1"/>
    </source>
</evidence>
<evidence type="ECO:0000256" key="1">
    <source>
        <dbReference type="SAM" id="SignalP"/>
    </source>
</evidence>